<proteinExistence type="predicted"/>
<comment type="caution">
    <text evidence="2">The sequence shown here is derived from an EMBL/GenBank/DDBJ whole genome shotgun (WGS) entry which is preliminary data.</text>
</comment>
<dbReference type="AlphaFoldDB" id="A0A4D4M2U6"/>
<evidence type="ECO:0000313" key="4">
    <source>
        <dbReference type="Proteomes" id="UP000299211"/>
    </source>
</evidence>
<evidence type="ECO:0000259" key="1">
    <source>
        <dbReference type="Pfam" id="PF26366"/>
    </source>
</evidence>
<dbReference type="EMBL" id="BJHX01000001">
    <property type="protein sequence ID" value="GDY66134.1"/>
    <property type="molecule type" value="Genomic_DNA"/>
</dbReference>
<reference evidence="2 5" key="2">
    <citation type="submission" date="2019-04" db="EMBL/GenBank/DDBJ databases">
        <title>Draft genome sequences of Streptomyces avermitilis NBRC 14893.</title>
        <authorList>
            <person name="Komaki H."/>
            <person name="Tamura T."/>
            <person name="Hosoyama A."/>
        </authorList>
    </citation>
    <scope>NUCLEOTIDE SEQUENCE [LARGE SCALE GENOMIC DNA]</scope>
    <source>
        <strain evidence="2 5">NBRC 14893</strain>
    </source>
</reference>
<dbReference type="Pfam" id="PF26366">
    <property type="entry name" value="DUF8094"/>
    <property type="match status" value="1"/>
</dbReference>
<dbReference type="Proteomes" id="UP000302139">
    <property type="component" value="Unassembled WGS sequence"/>
</dbReference>
<gene>
    <name evidence="2" type="ORF">SAV14893_055270</name>
    <name evidence="3" type="ORF">SAV31267_031320</name>
</gene>
<dbReference type="EMBL" id="BJHY01000001">
    <property type="protein sequence ID" value="GDY73647.1"/>
    <property type="molecule type" value="Genomic_DNA"/>
</dbReference>
<name>A0A4D4M2U6_STRAX</name>
<dbReference type="Proteomes" id="UP000299211">
    <property type="component" value="Unassembled WGS sequence"/>
</dbReference>
<accession>A0A4D4M2U6</accession>
<protein>
    <submittedName>
        <fullName evidence="2">Putative lipoprotein</fullName>
    </submittedName>
</protein>
<evidence type="ECO:0000313" key="2">
    <source>
        <dbReference type="EMBL" id="GDY66134.1"/>
    </source>
</evidence>
<feature type="domain" description="DUF8094" evidence="1">
    <location>
        <begin position="67"/>
        <end position="355"/>
    </location>
</feature>
<sequence length="356" mass="37700">MNPASARFPAPVGFASGKGKVKYLMSRDRGARGLRKYGRFALATGAATALSLTASGCVVVHGEREVLPAAKKSEATRALAGFLTAYNKAQKANDRSLDAGRVTGALADIDGAKLEAGHKTAPAGNTDYTPLKLTDAKFAIPAKAGWPRWFVADTASNRDKNRWVLVFTRGSANDVWQVSYLTALAPADVPRFKKDKDGWAEPVTADDAALAVRPQKLGAAYATYLKSGGDTFADGRFTSGLRAGRKKNASKPGLARQYMDEPLNSGDHAPLGLRTTDGGALVFFVTHHYEKQTAAQGVNITVNDPNIKALMTGDPKQSLTMEFVSNQAVLDPAKGSGDQRVTFLSKVAGLTAAKGE</sequence>
<evidence type="ECO:0000313" key="3">
    <source>
        <dbReference type="EMBL" id="GDY73647.1"/>
    </source>
</evidence>
<organism evidence="2 5">
    <name type="scientific">Streptomyces avermitilis</name>
    <dbReference type="NCBI Taxonomy" id="33903"/>
    <lineage>
        <taxon>Bacteria</taxon>
        <taxon>Bacillati</taxon>
        <taxon>Actinomycetota</taxon>
        <taxon>Actinomycetes</taxon>
        <taxon>Kitasatosporales</taxon>
        <taxon>Streptomycetaceae</taxon>
        <taxon>Streptomyces</taxon>
    </lineage>
</organism>
<reference evidence="3 4" key="1">
    <citation type="submission" date="2019-04" db="EMBL/GenBank/DDBJ databases">
        <title>Draft genome sequences of Streptomyces avermitilis ATCC 31267.</title>
        <authorList>
            <person name="Komaki H."/>
            <person name="Tamura T."/>
            <person name="Hosoyama A."/>
        </authorList>
    </citation>
    <scope>NUCLEOTIDE SEQUENCE [LARGE SCALE GENOMIC DNA]</scope>
    <source>
        <strain evidence="3 4">ATCC 31267</strain>
    </source>
</reference>
<dbReference type="InterPro" id="IPR058407">
    <property type="entry name" value="DUF8094"/>
</dbReference>
<keyword evidence="2" id="KW-0449">Lipoprotein</keyword>
<evidence type="ECO:0000313" key="5">
    <source>
        <dbReference type="Proteomes" id="UP000302139"/>
    </source>
</evidence>
<dbReference type="STRING" id="33903.AQJ43_14420"/>